<dbReference type="OrthoDB" id="5371740at2759"/>
<dbReference type="PANTHER" id="PTHR44229">
    <property type="entry name" value="15-HYDROXYPROSTAGLANDIN DEHYDROGENASE [NAD(+)]"/>
    <property type="match status" value="1"/>
</dbReference>
<dbReference type="GO" id="GO:0016616">
    <property type="term" value="F:oxidoreductase activity, acting on the CH-OH group of donors, NAD or NADP as acceptor"/>
    <property type="evidence" value="ECO:0007669"/>
    <property type="project" value="TreeGrafter"/>
</dbReference>
<accession>A0A8H6Y7W5</accession>
<keyword evidence="2" id="KW-0560">Oxidoreductase</keyword>
<dbReference type="EMBL" id="JACAZI010000008">
    <property type="protein sequence ID" value="KAF7354272.1"/>
    <property type="molecule type" value="Genomic_DNA"/>
</dbReference>
<gene>
    <name evidence="3" type="ORF">MVEN_01115300</name>
</gene>
<comment type="similarity">
    <text evidence="1">Belongs to the short-chain dehydrogenases/reductases (SDR) family.</text>
</comment>
<reference evidence="3" key="1">
    <citation type="submission" date="2020-05" db="EMBL/GenBank/DDBJ databases">
        <title>Mycena genomes resolve the evolution of fungal bioluminescence.</title>
        <authorList>
            <person name="Tsai I.J."/>
        </authorList>
    </citation>
    <scope>NUCLEOTIDE SEQUENCE</scope>
    <source>
        <strain evidence="3">CCC161011</strain>
    </source>
</reference>
<comment type="caution">
    <text evidence="3">The sequence shown here is derived from an EMBL/GenBank/DDBJ whole genome shotgun (WGS) entry which is preliminary data.</text>
</comment>
<dbReference type="InterPro" id="IPR036291">
    <property type="entry name" value="NAD(P)-bd_dom_sf"/>
</dbReference>
<dbReference type="Pfam" id="PF00106">
    <property type="entry name" value="adh_short"/>
    <property type="match status" value="1"/>
</dbReference>
<dbReference type="GO" id="GO:0005737">
    <property type="term" value="C:cytoplasm"/>
    <property type="evidence" value="ECO:0007669"/>
    <property type="project" value="TreeGrafter"/>
</dbReference>
<dbReference type="InterPro" id="IPR002347">
    <property type="entry name" value="SDR_fam"/>
</dbReference>
<evidence type="ECO:0000313" key="3">
    <source>
        <dbReference type="EMBL" id="KAF7354272.1"/>
    </source>
</evidence>
<evidence type="ECO:0000313" key="4">
    <source>
        <dbReference type="Proteomes" id="UP000620124"/>
    </source>
</evidence>
<keyword evidence="4" id="KW-1185">Reference proteome</keyword>
<sequence length="120" mass="12927">MPSLYVTERLPIFPIILILRISMPVISCGEVSYITGAASGIGRGLGTMLVSQRGRVIVADLNAEAGYKFASELNEKAGSIVAISVKVDTTIWEDQLVAFQQAANTFGRIDYDAFSLEAAR</sequence>
<dbReference type="Gene3D" id="3.40.50.720">
    <property type="entry name" value="NAD(P)-binding Rossmann-like Domain"/>
    <property type="match status" value="1"/>
</dbReference>
<name>A0A8H6Y7W5_9AGAR</name>
<organism evidence="3 4">
    <name type="scientific">Mycena venus</name>
    <dbReference type="NCBI Taxonomy" id="2733690"/>
    <lineage>
        <taxon>Eukaryota</taxon>
        <taxon>Fungi</taxon>
        <taxon>Dikarya</taxon>
        <taxon>Basidiomycota</taxon>
        <taxon>Agaricomycotina</taxon>
        <taxon>Agaricomycetes</taxon>
        <taxon>Agaricomycetidae</taxon>
        <taxon>Agaricales</taxon>
        <taxon>Marasmiineae</taxon>
        <taxon>Mycenaceae</taxon>
        <taxon>Mycena</taxon>
    </lineage>
</organism>
<dbReference type="SUPFAM" id="SSF51735">
    <property type="entry name" value="NAD(P)-binding Rossmann-fold domains"/>
    <property type="match status" value="1"/>
</dbReference>
<dbReference type="AlphaFoldDB" id="A0A8H6Y7W5"/>
<dbReference type="PANTHER" id="PTHR44229:SF4">
    <property type="entry name" value="15-HYDROXYPROSTAGLANDIN DEHYDROGENASE [NAD(+)]"/>
    <property type="match status" value="1"/>
</dbReference>
<protein>
    <submittedName>
        <fullName evidence="3">NAD(P)-binding protein</fullName>
    </submittedName>
</protein>
<evidence type="ECO:0000256" key="1">
    <source>
        <dbReference type="ARBA" id="ARBA00006484"/>
    </source>
</evidence>
<evidence type="ECO:0000256" key="2">
    <source>
        <dbReference type="ARBA" id="ARBA00023002"/>
    </source>
</evidence>
<dbReference type="Proteomes" id="UP000620124">
    <property type="component" value="Unassembled WGS sequence"/>
</dbReference>
<proteinExistence type="inferred from homology"/>